<evidence type="ECO:0000256" key="6">
    <source>
        <dbReference type="HAMAP-Rule" id="MF_01345"/>
    </source>
</evidence>
<comment type="function">
    <text evidence="6">One of the primary rRNA binding proteins, it binds specifically to the 5'-end of 16S ribosomal RNA.</text>
</comment>
<dbReference type="Gene3D" id="2.40.50.140">
    <property type="entry name" value="Nucleic acid-binding proteins"/>
    <property type="match status" value="1"/>
</dbReference>
<keyword evidence="2 6" id="KW-0699">rRNA-binding</keyword>
<name>A0A0G0PVK6_9BACT</name>
<dbReference type="HAMAP" id="MF_01345_B">
    <property type="entry name" value="Ribosomal_uS17_B"/>
    <property type="match status" value="1"/>
</dbReference>
<evidence type="ECO:0000313" key="7">
    <source>
        <dbReference type="EMBL" id="KKR31963.1"/>
    </source>
</evidence>
<dbReference type="Proteomes" id="UP000034137">
    <property type="component" value="Unassembled WGS sequence"/>
</dbReference>
<dbReference type="GO" id="GO:0022627">
    <property type="term" value="C:cytosolic small ribosomal subunit"/>
    <property type="evidence" value="ECO:0007669"/>
    <property type="project" value="UniProtKB-UniRule"/>
</dbReference>
<dbReference type="PATRIC" id="fig|1618642.3.peg.805"/>
<reference evidence="7 8" key="1">
    <citation type="journal article" date="2015" name="Nature">
        <title>rRNA introns, odd ribosomes, and small enigmatic genomes across a large radiation of phyla.</title>
        <authorList>
            <person name="Brown C.T."/>
            <person name="Hug L.A."/>
            <person name="Thomas B.C."/>
            <person name="Sharon I."/>
            <person name="Castelle C.J."/>
            <person name="Singh A."/>
            <person name="Wilkins M.J."/>
            <person name="Williams K.H."/>
            <person name="Banfield J.F."/>
        </authorList>
    </citation>
    <scope>NUCLEOTIDE SEQUENCE [LARGE SCALE GENOMIC DNA]</scope>
</reference>
<dbReference type="SUPFAM" id="SSF50249">
    <property type="entry name" value="Nucleic acid-binding proteins"/>
    <property type="match status" value="1"/>
</dbReference>
<keyword evidence="3 6" id="KW-0694">RNA-binding</keyword>
<dbReference type="PRINTS" id="PR00973">
    <property type="entry name" value="RIBOSOMALS17"/>
</dbReference>
<dbReference type="CDD" id="cd00364">
    <property type="entry name" value="Ribosomal_uS17"/>
    <property type="match status" value="1"/>
</dbReference>
<comment type="caution">
    <text evidence="7">The sequence shown here is derived from an EMBL/GenBank/DDBJ whole genome shotgun (WGS) entry which is preliminary data.</text>
</comment>
<evidence type="ECO:0000313" key="8">
    <source>
        <dbReference type="Proteomes" id="UP000034137"/>
    </source>
</evidence>
<proteinExistence type="inferred from homology"/>
<organism evidence="7 8">
    <name type="scientific">Candidatus Falkowbacteria bacterium GW2011_GWF2_39_8</name>
    <dbReference type="NCBI Taxonomy" id="1618642"/>
    <lineage>
        <taxon>Bacteria</taxon>
        <taxon>Candidatus Falkowiibacteriota</taxon>
    </lineage>
</organism>
<dbReference type="EMBL" id="LBXO01000046">
    <property type="protein sequence ID" value="KKR31963.1"/>
    <property type="molecule type" value="Genomic_DNA"/>
</dbReference>
<dbReference type="NCBIfam" id="NF004123">
    <property type="entry name" value="PRK05610.1"/>
    <property type="match status" value="1"/>
</dbReference>
<comment type="subunit">
    <text evidence="6">Part of the 30S ribosomal subunit.</text>
</comment>
<gene>
    <name evidence="6" type="primary">rpsQ</name>
    <name evidence="7" type="ORF">UT64_C0046G0011</name>
</gene>
<comment type="similarity">
    <text evidence="1 6">Belongs to the universal ribosomal protein uS17 family.</text>
</comment>
<dbReference type="InterPro" id="IPR012340">
    <property type="entry name" value="NA-bd_OB-fold"/>
</dbReference>
<evidence type="ECO:0000256" key="4">
    <source>
        <dbReference type="ARBA" id="ARBA00022980"/>
    </source>
</evidence>
<keyword evidence="5 6" id="KW-0687">Ribonucleoprotein</keyword>
<evidence type="ECO:0000256" key="5">
    <source>
        <dbReference type="ARBA" id="ARBA00023274"/>
    </source>
</evidence>
<evidence type="ECO:0000256" key="2">
    <source>
        <dbReference type="ARBA" id="ARBA00022730"/>
    </source>
</evidence>
<dbReference type="GO" id="GO:0019843">
    <property type="term" value="F:rRNA binding"/>
    <property type="evidence" value="ECO:0007669"/>
    <property type="project" value="UniProtKB-UniRule"/>
</dbReference>
<dbReference type="NCBIfam" id="TIGR03635">
    <property type="entry name" value="uS17_bact"/>
    <property type="match status" value="1"/>
</dbReference>
<accession>A0A0G0PVK6</accession>
<dbReference type="GO" id="GO:0006412">
    <property type="term" value="P:translation"/>
    <property type="evidence" value="ECO:0007669"/>
    <property type="project" value="UniProtKB-UniRule"/>
</dbReference>
<evidence type="ECO:0000256" key="3">
    <source>
        <dbReference type="ARBA" id="ARBA00022884"/>
    </source>
</evidence>
<dbReference type="PANTHER" id="PTHR10744">
    <property type="entry name" value="40S RIBOSOMAL PROTEIN S11 FAMILY MEMBER"/>
    <property type="match status" value="1"/>
</dbReference>
<sequence>MTNQETKIETSVKPVIRRRFTGVVTSSAMDKTIVVKVQDAKIHPKYNKRFTTNTKYKVHDEKNQYKVGDKVNFVECRPMSKDKRWRVVSA</sequence>
<dbReference type="InterPro" id="IPR000266">
    <property type="entry name" value="Ribosomal_uS17"/>
</dbReference>
<protein>
    <recommendedName>
        <fullName evidence="6">Small ribosomal subunit protein uS17</fullName>
    </recommendedName>
</protein>
<evidence type="ECO:0000256" key="1">
    <source>
        <dbReference type="ARBA" id="ARBA00010254"/>
    </source>
</evidence>
<dbReference type="InterPro" id="IPR019984">
    <property type="entry name" value="Ribosomal_uS17_bact/chlr"/>
</dbReference>
<dbReference type="Pfam" id="PF00366">
    <property type="entry name" value="Ribosomal_S17"/>
    <property type="match status" value="1"/>
</dbReference>
<dbReference type="GO" id="GO:0003735">
    <property type="term" value="F:structural constituent of ribosome"/>
    <property type="evidence" value="ECO:0007669"/>
    <property type="project" value="UniProtKB-UniRule"/>
</dbReference>
<keyword evidence="4 6" id="KW-0689">Ribosomal protein</keyword>
<dbReference type="PANTHER" id="PTHR10744:SF1">
    <property type="entry name" value="SMALL RIBOSOMAL SUBUNIT PROTEIN US17M"/>
    <property type="match status" value="1"/>
</dbReference>
<dbReference type="AlphaFoldDB" id="A0A0G0PVK6"/>